<reference evidence="1" key="1">
    <citation type="submission" date="2021-06" db="EMBL/GenBank/DDBJ databases">
        <authorList>
            <person name="Kallberg Y."/>
            <person name="Tangrot J."/>
            <person name="Rosling A."/>
        </authorList>
    </citation>
    <scope>NUCLEOTIDE SEQUENCE</scope>
    <source>
        <strain evidence="1">87-6 pot B 2015</strain>
    </source>
</reference>
<keyword evidence="2" id="KW-1185">Reference proteome</keyword>
<organism evidence="1 2">
    <name type="scientific">Funneliformis mosseae</name>
    <name type="common">Endomycorrhizal fungus</name>
    <name type="synonym">Glomus mosseae</name>
    <dbReference type="NCBI Taxonomy" id="27381"/>
    <lineage>
        <taxon>Eukaryota</taxon>
        <taxon>Fungi</taxon>
        <taxon>Fungi incertae sedis</taxon>
        <taxon>Mucoromycota</taxon>
        <taxon>Glomeromycotina</taxon>
        <taxon>Glomeromycetes</taxon>
        <taxon>Glomerales</taxon>
        <taxon>Glomeraceae</taxon>
        <taxon>Funneliformis</taxon>
    </lineage>
</organism>
<dbReference type="Proteomes" id="UP000789375">
    <property type="component" value="Unassembled WGS sequence"/>
</dbReference>
<gene>
    <name evidence="1" type="ORF">FMOSSE_LOCUS10357</name>
</gene>
<evidence type="ECO:0000313" key="1">
    <source>
        <dbReference type="EMBL" id="CAG8628445.1"/>
    </source>
</evidence>
<dbReference type="EMBL" id="CAJVPP010003400">
    <property type="protein sequence ID" value="CAG8628445.1"/>
    <property type="molecule type" value="Genomic_DNA"/>
</dbReference>
<protein>
    <submittedName>
        <fullName evidence="1">2596_t:CDS:1</fullName>
    </submittedName>
</protein>
<accession>A0A9N9D7W3</accession>
<proteinExistence type="predicted"/>
<evidence type="ECO:0000313" key="2">
    <source>
        <dbReference type="Proteomes" id="UP000789375"/>
    </source>
</evidence>
<comment type="caution">
    <text evidence="1">The sequence shown here is derived from an EMBL/GenBank/DDBJ whole genome shotgun (WGS) entry which is preliminary data.</text>
</comment>
<sequence length="371" mass="42375">MREIGFIEASDPMNVSPILAKESRGNYPIMLKKLIKELLTNNSNNGVLEELNPTNYFHLSNMIDQAEAKRVKPSYGKNGANALVKEEIRKQTETKFSDFVSGNKCVLSFPAPHYCARWTFLNNKSSLYAWDWLENLNKEKWTKQLIGEFVEPFSSPSLDDEDECFRGNGVSRPKKVSLQDASYLGRQNYDDEYEKSVSPISSKCNYFGGGKGKEHKIYVREFNSHVRKEQPVNSTVEGGIYTDTKVVPFECCPNKERIRSLLPYLGKLRRNGTLAGHAWTKEEPKTPCRLVVPDIQCVRERISKTMSPVPEGEEQDEYREVSNNSRNPLMIVEMIANKLDRKRVADRPVWGLDFDGSIIKSNEVVINTNDM</sequence>
<name>A0A9N9D7W3_FUNMO</name>
<dbReference type="AlphaFoldDB" id="A0A9N9D7W3"/>